<organism evidence="2">
    <name type="scientific">uncultured Caudovirales phage</name>
    <dbReference type="NCBI Taxonomy" id="2100421"/>
    <lineage>
        <taxon>Viruses</taxon>
        <taxon>Duplodnaviria</taxon>
        <taxon>Heunggongvirae</taxon>
        <taxon>Uroviricota</taxon>
        <taxon>Caudoviricetes</taxon>
        <taxon>Peduoviridae</taxon>
        <taxon>Maltschvirus</taxon>
        <taxon>Maltschvirus maltsch</taxon>
    </lineage>
</organism>
<evidence type="ECO:0000313" key="2">
    <source>
        <dbReference type="EMBL" id="CAB4175542.1"/>
    </source>
</evidence>
<name>A0A6J5PWH3_9CAUD</name>
<evidence type="ECO:0000256" key="1">
    <source>
        <dbReference type="SAM" id="MobiDB-lite"/>
    </source>
</evidence>
<protein>
    <submittedName>
        <fullName evidence="2">Uncharacterized protein</fullName>
    </submittedName>
</protein>
<accession>A0A6J5PWH3</accession>
<dbReference type="EMBL" id="LR796916">
    <property type="protein sequence ID" value="CAB4175542.1"/>
    <property type="molecule type" value="Genomic_DNA"/>
</dbReference>
<proteinExistence type="predicted"/>
<reference evidence="2" key="1">
    <citation type="submission" date="2020-05" db="EMBL/GenBank/DDBJ databases">
        <authorList>
            <person name="Chiriac C."/>
            <person name="Salcher M."/>
            <person name="Ghai R."/>
            <person name="Kavagutti S V."/>
        </authorList>
    </citation>
    <scope>NUCLEOTIDE SEQUENCE</scope>
</reference>
<feature type="region of interest" description="Disordered" evidence="1">
    <location>
        <begin position="574"/>
        <end position="629"/>
    </location>
</feature>
<gene>
    <name evidence="2" type="ORF">UFOVP970_249</name>
</gene>
<sequence length="646" mass="72251">MSFEAYLKSWIGNYHVLNESEEGSAKDSEIINLINGGIGGELTDPISRTTSFESIEQILQKLDPSMLEKVRTNADLQKVLLALVSPGKIDWLSEYLTRSKKSLNTIAADKRKIDSSTNFDKFTKLTLRESDIKARIYKLYVIFKYTAEAPDLDKDTNMLLALKQLGEPLLSSSEPDAPTYTIGKIGRIDNLVKSDEFEVLTDGESKILKKEELKELLELNPEIASRANSSASDSHKKKMTKLVQRTEDTIRKEVANFLNYNNKIISELPNTEKGMEMLQLDWKPLINALGYSKFYSNTIKEKEKAITKDERPSLRKKNRIREKLMSALNSALLPPLVNGEISEPGGDYYKLFKALEVKNKSWLDIGLTQVLSDSNRIDQFNSNARTTESSLEENQLAYLQICSNWITKYVESEVDGELSKRDVDNALAKIKSITQTKEKEIKNYYLSKDFNMNNFKGIQIKPDLRLPLYQRVRLAVSEADRIAESPLKNILKGLGQIAVGLFSTIPDRGDAAVAQRNADQNRAIFNGIFSIIKGGTYAVSKQGGRSLEQGVDKATNKLRLDTIGLTPYAKGEGPNFYKSAEKKTNEQDAAADGISPGTSLQTPDSLPGDNMDTFALAGPGRASTKKKKKSIVQKVSTFKDFLKMND</sequence>